<evidence type="ECO:0000256" key="3">
    <source>
        <dbReference type="RuleBase" id="RU000363"/>
    </source>
</evidence>
<sequence>MTIRFDDQVVIVTGAGNGLGRCHALEFARRGARVVVNDLGGSRDGTGGSSDAARAVVTEIEAAGGAAMSNGANVANYAEVEAMVNEVVSRWGRIDVLVNNAGILRDKTFAKMDLENFNVVMDVHVGGAVNCSKAVWEQMRKQQYGRIVMTSSSSGIYGNFGQTNYGTAKMGLVGFMNSLAIEGQKYGIHVNALAPIAATRMTEDLMPPDVLALLQPEAVTPAVVFMASKEAPTRQIIAAGAGVFSRVVIQETPGVFLPDDQRDADHVAAAWSQIADTAGQVELKAGGEQTVKLLSKAAAALGIKLNG</sequence>
<dbReference type="InterPro" id="IPR057326">
    <property type="entry name" value="KR_dom"/>
</dbReference>
<dbReference type="OrthoDB" id="9804774at2"/>
<evidence type="ECO:0000259" key="4">
    <source>
        <dbReference type="SMART" id="SM00822"/>
    </source>
</evidence>
<dbReference type="InterPro" id="IPR002347">
    <property type="entry name" value="SDR_fam"/>
</dbReference>
<dbReference type="InterPro" id="IPR020904">
    <property type="entry name" value="Sc_DH/Rdtase_CS"/>
</dbReference>
<accession>A0A193LH37</accession>
<dbReference type="PANTHER" id="PTHR45024:SF2">
    <property type="entry name" value="SCP2 DOMAIN-CONTAINING PROTEIN"/>
    <property type="match status" value="1"/>
</dbReference>
<dbReference type="SMART" id="SM00822">
    <property type="entry name" value="PKS_KR"/>
    <property type="match status" value="1"/>
</dbReference>
<dbReference type="STRING" id="1548547.BA177_12145"/>
<evidence type="ECO:0000313" key="5">
    <source>
        <dbReference type="EMBL" id="ANO51850.1"/>
    </source>
</evidence>
<evidence type="ECO:0000256" key="1">
    <source>
        <dbReference type="ARBA" id="ARBA00006484"/>
    </source>
</evidence>
<evidence type="ECO:0000256" key="2">
    <source>
        <dbReference type="ARBA" id="ARBA00023002"/>
    </source>
</evidence>
<dbReference type="Proteomes" id="UP000092695">
    <property type="component" value="Chromosome"/>
</dbReference>
<dbReference type="PRINTS" id="PR00081">
    <property type="entry name" value="GDHRDH"/>
</dbReference>
<feature type="domain" description="Ketoreductase" evidence="4">
    <location>
        <begin position="8"/>
        <end position="204"/>
    </location>
</feature>
<dbReference type="EMBL" id="CP016268">
    <property type="protein sequence ID" value="ANO51850.1"/>
    <property type="molecule type" value="Genomic_DNA"/>
</dbReference>
<name>A0A193LH37_9GAMM</name>
<dbReference type="Pfam" id="PF00106">
    <property type="entry name" value="adh_short"/>
    <property type="match status" value="1"/>
</dbReference>
<evidence type="ECO:0000313" key="6">
    <source>
        <dbReference type="Proteomes" id="UP000092695"/>
    </source>
</evidence>
<dbReference type="SUPFAM" id="SSF51735">
    <property type="entry name" value="NAD(P)-binding Rossmann-fold domains"/>
    <property type="match status" value="1"/>
</dbReference>
<protein>
    <submittedName>
        <fullName evidence="5">3-oxoacyl-ACP reductase</fullName>
    </submittedName>
</protein>
<comment type="similarity">
    <text evidence="1 3">Belongs to the short-chain dehydrogenases/reductases (SDR) family.</text>
</comment>
<dbReference type="PANTHER" id="PTHR45024">
    <property type="entry name" value="DEHYDROGENASES, SHORT CHAIN"/>
    <property type="match status" value="1"/>
</dbReference>
<organism evidence="5 6">
    <name type="scientific">Woeseia oceani</name>
    <dbReference type="NCBI Taxonomy" id="1548547"/>
    <lineage>
        <taxon>Bacteria</taxon>
        <taxon>Pseudomonadati</taxon>
        <taxon>Pseudomonadota</taxon>
        <taxon>Gammaproteobacteria</taxon>
        <taxon>Woeseiales</taxon>
        <taxon>Woeseiaceae</taxon>
        <taxon>Woeseia</taxon>
    </lineage>
</organism>
<dbReference type="InterPro" id="IPR036291">
    <property type="entry name" value="NAD(P)-bd_dom_sf"/>
</dbReference>
<keyword evidence="2" id="KW-0560">Oxidoreductase</keyword>
<dbReference type="AlphaFoldDB" id="A0A193LH37"/>
<dbReference type="KEGG" id="woc:BA177_12145"/>
<proteinExistence type="inferred from homology"/>
<dbReference type="RefSeq" id="WP_068616560.1">
    <property type="nucleotide sequence ID" value="NZ_CP016268.1"/>
</dbReference>
<dbReference type="GO" id="GO:0016491">
    <property type="term" value="F:oxidoreductase activity"/>
    <property type="evidence" value="ECO:0007669"/>
    <property type="project" value="UniProtKB-KW"/>
</dbReference>
<dbReference type="Gene3D" id="3.40.50.720">
    <property type="entry name" value="NAD(P)-binding Rossmann-like Domain"/>
    <property type="match status" value="1"/>
</dbReference>
<keyword evidence="6" id="KW-1185">Reference proteome</keyword>
<dbReference type="PRINTS" id="PR00080">
    <property type="entry name" value="SDRFAMILY"/>
</dbReference>
<reference evidence="5 6" key="1">
    <citation type="submission" date="2016-06" db="EMBL/GenBank/DDBJ databases">
        <title>Complete genome sequence of a deep-branching marine Gamma Proteobacterium Woeseia oceani type strain XK5.</title>
        <authorList>
            <person name="Mu D."/>
            <person name="Du Z."/>
        </authorList>
    </citation>
    <scope>NUCLEOTIDE SEQUENCE [LARGE SCALE GENOMIC DNA]</scope>
    <source>
        <strain evidence="5 6">XK5</strain>
    </source>
</reference>
<gene>
    <name evidence="5" type="ORF">BA177_12145</name>
</gene>
<dbReference type="PROSITE" id="PS00061">
    <property type="entry name" value="ADH_SHORT"/>
    <property type="match status" value="1"/>
</dbReference>
<dbReference type="InterPro" id="IPR051687">
    <property type="entry name" value="Peroxisomal_Beta-Oxidation"/>
</dbReference>